<proteinExistence type="predicted"/>
<keyword evidence="2" id="KW-1185">Reference proteome</keyword>
<evidence type="ECO:0000313" key="2">
    <source>
        <dbReference type="Proteomes" id="UP000770717"/>
    </source>
</evidence>
<dbReference type="PANTHER" id="PTHR13056:SF0">
    <property type="entry name" value="VACUOLAR FUSION PROTEIN CCZ1 HOMOLOG-RELATED"/>
    <property type="match status" value="1"/>
</dbReference>
<dbReference type="GO" id="GO:0016192">
    <property type="term" value="P:vesicle-mediated transport"/>
    <property type="evidence" value="ECO:0007669"/>
    <property type="project" value="InterPro"/>
</dbReference>
<protein>
    <submittedName>
        <fullName evidence="1">Uncharacterized protein</fullName>
    </submittedName>
</protein>
<sequence>VVKNPVVEKQKEGKAILEYQEDELLDKVYSSVLKQCYKMYKLFNGTFNKAMEAGGVALLKDRLEKFFLRVKK</sequence>
<accession>A0A8J6K287</accession>
<organism evidence="1 2">
    <name type="scientific">Eleutherodactylus coqui</name>
    <name type="common">Puerto Rican coqui</name>
    <dbReference type="NCBI Taxonomy" id="57060"/>
    <lineage>
        <taxon>Eukaryota</taxon>
        <taxon>Metazoa</taxon>
        <taxon>Chordata</taxon>
        <taxon>Craniata</taxon>
        <taxon>Vertebrata</taxon>
        <taxon>Euteleostomi</taxon>
        <taxon>Amphibia</taxon>
        <taxon>Batrachia</taxon>
        <taxon>Anura</taxon>
        <taxon>Neobatrachia</taxon>
        <taxon>Hyloidea</taxon>
        <taxon>Eleutherodactylidae</taxon>
        <taxon>Eleutherodactylinae</taxon>
        <taxon>Eleutherodactylus</taxon>
        <taxon>Eleutherodactylus</taxon>
    </lineage>
</organism>
<evidence type="ECO:0000313" key="1">
    <source>
        <dbReference type="EMBL" id="KAG9476887.1"/>
    </source>
</evidence>
<dbReference type="InterPro" id="IPR013176">
    <property type="entry name" value="Ccz1"/>
</dbReference>
<dbReference type="AlphaFoldDB" id="A0A8J6K287"/>
<name>A0A8J6K287_ELECQ</name>
<dbReference type="OrthoDB" id="240546at2759"/>
<dbReference type="EMBL" id="WNTK01000010">
    <property type="protein sequence ID" value="KAG9476887.1"/>
    <property type="molecule type" value="Genomic_DNA"/>
</dbReference>
<reference evidence="1" key="1">
    <citation type="thesis" date="2020" institute="ProQuest LLC" country="789 East Eisenhower Parkway, Ann Arbor, MI, USA">
        <title>Comparative Genomics and Chromosome Evolution.</title>
        <authorList>
            <person name="Mudd A.B."/>
        </authorList>
    </citation>
    <scope>NUCLEOTIDE SEQUENCE</scope>
    <source>
        <strain evidence="1">HN-11 Male</strain>
        <tissue evidence="1">Kidney and liver</tissue>
    </source>
</reference>
<dbReference type="Proteomes" id="UP000770717">
    <property type="component" value="Unassembled WGS sequence"/>
</dbReference>
<comment type="caution">
    <text evidence="1">The sequence shown here is derived from an EMBL/GenBank/DDBJ whole genome shotgun (WGS) entry which is preliminary data.</text>
</comment>
<feature type="non-terminal residue" evidence="1">
    <location>
        <position position="1"/>
    </location>
</feature>
<dbReference type="GO" id="GO:0035658">
    <property type="term" value="C:Mon1-Ccz1 complex"/>
    <property type="evidence" value="ECO:0007669"/>
    <property type="project" value="InterPro"/>
</dbReference>
<gene>
    <name evidence="1" type="ORF">GDO78_002340</name>
</gene>
<dbReference type="PANTHER" id="PTHR13056">
    <property type="entry name" value="VACUOLAR FUSION PROTEIN CCZ1 HOMOLOG-RELATED"/>
    <property type="match status" value="1"/>
</dbReference>